<proteinExistence type="predicted"/>
<keyword evidence="1" id="KW-0732">Signal</keyword>
<dbReference type="AlphaFoldDB" id="A0A8J3Z3Q1"/>
<keyword evidence="3" id="KW-1185">Reference proteome</keyword>
<reference evidence="2" key="1">
    <citation type="submission" date="2021-01" db="EMBL/GenBank/DDBJ databases">
        <title>Whole genome shotgun sequence of Virgisporangium aurantiacum NBRC 16421.</title>
        <authorList>
            <person name="Komaki H."/>
            <person name="Tamura T."/>
        </authorList>
    </citation>
    <scope>NUCLEOTIDE SEQUENCE</scope>
    <source>
        <strain evidence="2">NBRC 16421</strain>
    </source>
</reference>
<gene>
    <name evidence="2" type="ORF">Vau01_036480</name>
</gene>
<evidence type="ECO:0000313" key="2">
    <source>
        <dbReference type="EMBL" id="GIJ56132.1"/>
    </source>
</evidence>
<dbReference type="RefSeq" id="WP_203993930.1">
    <property type="nucleotide sequence ID" value="NZ_BOPG01000023.1"/>
</dbReference>
<dbReference type="Proteomes" id="UP000612585">
    <property type="component" value="Unassembled WGS sequence"/>
</dbReference>
<evidence type="ECO:0000256" key="1">
    <source>
        <dbReference type="SAM" id="SignalP"/>
    </source>
</evidence>
<feature type="signal peptide" evidence="1">
    <location>
        <begin position="1"/>
        <end position="26"/>
    </location>
</feature>
<accession>A0A8J3Z3Q1</accession>
<name>A0A8J3Z3Q1_9ACTN</name>
<organism evidence="2 3">
    <name type="scientific">Virgisporangium aurantiacum</name>
    <dbReference type="NCBI Taxonomy" id="175570"/>
    <lineage>
        <taxon>Bacteria</taxon>
        <taxon>Bacillati</taxon>
        <taxon>Actinomycetota</taxon>
        <taxon>Actinomycetes</taxon>
        <taxon>Micromonosporales</taxon>
        <taxon>Micromonosporaceae</taxon>
        <taxon>Virgisporangium</taxon>
    </lineage>
</organism>
<comment type="caution">
    <text evidence="2">The sequence shown here is derived from an EMBL/GenBank/DDBJ whole genome shotgun (WGS) entry which is preliminary data.</text>
</comment>
<sequence length="212" mass="22815">MKLTRRLGALAAFVALITATPGAALADPAIGPGFPHAPIQVAPCSSLGPIDWWGTNQGGYARDGIRYIVVSTTPVFELAYGRFNENRTDQTINGNWTATESRTVTMTASITLTIQGGRANPETLALTVTLATGFQIQVSRTTSIGVGATAPIPPFRTMLGEYGLQSFDVVMDVHTVGMRHDMQTCEYRLGSNVTRETAHVPTINEGWRFTLT</sequence>
<protein>
    <submittedName>
        <fullName evidence="2">Uncharacterized protein</fullName>
    </submittedName>
</protein>
<feature type="chain" id="PRO_5035329251" evidence="1">
    <location>
        <begin position="27"/>
        <end position="212"/>
    </location>
</feature>
<evidence type="ECO:0000313" key="3">
    <source>
        <dbReference type="Proteomes" id="UP000612585"/>
    </source>
</evidence>
<dbReference type="EMBL" id="BOPG01000023">
    <property type="protein sequence ID" value="GIJ56132.1"/>
    <property type="molecule type" value="Genomic_DNA"/>
</dbReference>